<keyword evidence="9 21" id="KW-0418">Kinase</keyword>
<dbReference type="CDD" id="cd16922">
    <property type="entry name" value="HATPase_EvgS-ArcB-TorS-like"/>
    <property type="match status" value="1"/>
</dbReference>
<dbReference type="RefSeq" id="WP_253885055.1">
    <property type="nucleotide sequence ID" value="NZ_BAAAVB010000006.1"/>
</dbReference>
<dbReference type="Pfam" id="PF01627">
    <property type="entry name" value="Hpt"/>
    <property type="match status" value="1"/>
</dbReference>
<dbReference type="CDD" id="cd17546">
    <property type="entry name" value="REC_hyHK_CKI1_RcsC-like"/>
    <property type="match status" value="1"/>
</dbReference>
<dbReference type="SUPFAM" id="SSF47384">
    <property type="entry name" value="Homodimeric domain of signal transducing histidine kinase"/>
    <property type="match status" value="1"/>
</dbReference>
<evidence type="ECO:0000256" key="3">
    <source>
        <dbReference type="ARBA" id="ARBA00012438"/>
    </source>
</evidence>
<protein>
    <recommendedName>
        <fullName evidence="3">histidine kinase</fullName>
        <ecNumber evidence="3">2.7.13.3</ecNumber>
    </recommendedName>
</protein>
<comment type="subcellular location">
    <subcellularLocation>
        <location evidence="2">Cell membrane</location>
        <topology evidence="2">Multi-pass membrane protein</topology>
    </subcellularLocation>
</comment>
<gene>
    <name evidence="21" type="ORF">LV75_000594</name>
</gene>
<dbReference type="PROSITE" id="PS50109">
    <property type="entry name" value="HIS_KIN"/>
    <property type="match status" value="1"/>
</dbReference>
<sequence>MTTDGLQGAEDRSGPRTSAYRVVGAGLALAGLALVVVVASAVFEPTTGTVVMWACVAAAALVGLHTWQAIRQVSAGVRAVTEAAARMGAGESDVRVPAVTWPAALARMAAALDSSARVLRTSSAARSAFLATMSHEIRTPMNAVVGLTGLLLDTELTGEQRDLVHTVRDSGTALLGVLNDVLDFAKLESGEGELEHVSFDVRELLDSATALVAAAAADKGLRTRVVVLGDGPVRLVGDVARLRQVLVNLLDNAVKFTERGQIETTVDVHPAPADRVWLRVTVRDTGVGVPADKLGTLFTPFSQVDGSTTRAYGGSGLGLAIGKRLAAVMGGDLTVSSIAGVGSTFTLTALLGIATDVAAAPRTAPVSPTGPLRVLVAEDNHINQKVARLMLAGLGHHVDTVANGHEAVQALRGAPYDVVLMDVRMPVMDGLDATRLIRTELPADRQPLIVALTASALVEDRAACLAAGMDDHLAKPVRVPDLVAALSGAAAPAAGAVLTLEAPIHEAPDHETAIRARLEEISGPNPPADELEFLAHLLTSYTSKTPAAVDSLAAAVVAGDVESIVVQAHTLKGSAANIGASTLADMFAALEHNAGGGIAELDAIRAEYALVAKACTAVARSFAG</sequence>
<evidence type="ECO:0000256" key="15">
    <source>
        <dbReference type="PROSITE-ProRule" id="PRU00169"/>
    </source>
</evidence>
<dbReference type="PANTHER" id="PTHR45339">
    <property type="entry name" value="HYBRID SIGNAL TRANSDUCTION HISTIDINE KINASE J"/>
    <property type="match status" value="1"/>
</dbReference>
<comment type="catalytic activity">
    <reaction evidence="1">
        <text>ATP + protein L-histidine = ADP + protein N-phospho-L-histidine.</text>
        <dbReference type="EC" id="2.7.13.3"/>
    </reaction>
</comment>
<dbReference type="Gene3D" id="3.30.565.10">
    <property type="entry name" value="Histidine kinase-like ATPase, C-terminal domain"/>
    <property type="match status" value="1"/>
</dbReference>
<evidence type="ECO:0000256" key="2">
    <source>
        <dbReference type="ARBA" id="ARBA00004651"/>
    </source>
</evidence>
<comment type="caution">
    <text evidence="21">The sequence shown here is derived from an EMBL/GenBank/DDBJ whole genome shotgun (WGS) entry which is preliminary data.</text>
</comment>
<dbReference type="Gene3D" id="3.40.50.2300">
    <property type="match status" value="1"/>
</dbReference>
<dbReference type="SUPFAM" id="SSF55874">
    <property type="entry name" value="ATPase domain of HSP90 chaperone/DNA topoisomerase II/histidine kinase"/>
    <property type="match status" value="1"/>
</dbReference>
<feature type="domain" description="Response regulatory" evidence="18">
    <location>
        <begin position="373"/>
        <end position="490"/>
    </location>
</feature>
<dbReference type="InterPro" id="IPR011006">
    <property type="entry name" value="CheY-like_superfamily"/>
</dbReference>
<evidence type="ECO:0000256" key="13">
    <source>
        <dbReference type="ARBA" id="ARBA00023136"/>
    </source>
</evidence>
<keyword evidence="4" id="KW-1003">Cell membrane</keyword>
<dbReference type="InterPro" id="IPR008207">
    <property type="entry name" value="Sig_transdc_His_kin_Hpt_dom"/>
</dbReference>
<feature type="transmembrane region" description="Helical" evidence="16">
    <location>
        <begin position="20"/>
        <end position="43"/>
    </location>
</feature>
<dbReference type="Pfam" id="PF02518">
    <property type="entry name" value="HATPase_c"/>
    <property type="match status" value="1"/>
</dbReference>
<dbReference type="InterPro" id="IPR005467">
    <property type="entry name" value="His_kinase_dom"/>
</dbReference>
<evidence type="ECO:0000256" key="12">
    <source>
        <dbReference type="ARBA" id="ARBA00023012"/>
    </source>
</evidence>
<evidence type="ECO:0000256" key="6">
    <source>
        <dbReference type="ARBA" id="ARBA00022679"/>
    </source>
</evidence>
<dbReference type="SMART" id="SM00448">
    <property type="entry name" value="REC"/>
    <property type="match status" value="1"/>
</dbReference>
<keyword evidence="22" id="KW-1185">Reference proteome</keyword>
<keyword evidence="11 16" id="KW-1133">Transmembrane helix</keyword>
<evidence type="ECO:0000259" key="18">
    <source>
        <dbReference type="PROSITE" id="PS50110"/>
    </source>
</evidence>
<evidence type="ECO:0000259" key="20">
    <source>
        <dbReference type="PROSITE" id="PS50894"/>
    </source>
</evidence>
<dbReference type="CDD" id="cd00082">
    <property type="entry name" value="HisKA"/>
    <property type="match status" value="1"/>
</dbReference>
<dbReference type="EC" id="2.7.13.3" evidence="3"/>
<evidence type="ECO:0000313" key="21">
    <source>
        <dbReference type="EMBL" id="MCP2268108.1"/>
    </source>
</evidence>
<evidence type="ECO:0000256" key="10">
    <source>
        <dbReference type="ARBA" id="ARBA00022840"/>
    </source>
</evidence>
<dbReference type="InterPro" id="IPR001789">
    <property type="entry name" value="Sig_transdc_resp-reg_receiver"/>
</dbReference>
<keyword evidence="6" id="KW-0808">Transferase</keyword>
<evidence type="ECO:0000256" key="7">
    <source>
        <dbReference type="ARBA" id="ARBA00022692"/>
    </source>
</evidence>
<dbReference type="InterPro" id="IPR004358">
    <property type="entry name" value="Sig_transdc_His_kin-like_C"/>
</dbReference>
<feature type="domain" description="HAMP" evidence="19">
    <location>
        <begin position="71"/>
        <end position="124"/>
    </location>
</feature>
<dbReference type="InterPro" id="IPR036641">
    <property type="entry name" value="HPT_dom_sf"/>
</dbReference>
<dbReference type="InterPro" id="IPR003661">
    <property type="entry name" value="HisK_dim/P_dom"/>
</dbReference>
<evidence type="ECO:0000256" key="9">
    <source>
        <dbReference type="ARBA" id="ARBA00022777"/>
    </source>
</evidence>
<dbReference type="PROSITE" id="PS50110">
    <property type="entry name" value="RESPONSE_REGULATORY"/>
    <property type="match status" value="1"/>
</dbReference>
<evidence type="ECO:0000313" key="22">
    <source>
        <dbReference type="Proteomes" id="UP001205185"/>
    </source>
</evidence>
<evidence type="ECO:0000256" key="1">
    <source>
        <dbReference type="ARBA" id="ARBA00000085"/>
    </source>
</evidence>
<dbReference type="InterPro" id="IPR003660">
    <property type="entry name" value="HAMP_dom"/>
</dbReference>
<dbReference type="Proteomes" id="UP001205185">
    <property type="component" value="Unassembled WGS sequence"/>
</dbReference>
<evidence type="ECO:0000256" key="4">
    <source>
        <dbReference type="ARBA" id="ARBA00022475"/>
    </source>
</evidence>
<evidence type="ECO:0000256" key="5">
    <source>
        <dbReference type="ARBA" id="ARBA00022553"/>
    </source>
</evidence>
<reference evidence="21 22" key="1">
    <citation type="submission" date="2022-06" db="EMBL/GenBank/DDBJ databases">
        <title>Genomic Encyclopedia of Archaeal and Bacterial Type Strains, Phase II (KMG-II): from individual species to whole genera.</title>
        <authorList>
            <person name="Goeker M."/>
        </authorList>
    </citation>
    <scope>NUCLEOTIDE SEQUENCE [LARGE SCALE GENOMIC DNA]</scope>
    <source>
        <strain evidence="21 22">DSM 44255</strain>
    </source>
</reference>
<feature type="modified residue" description="4-aspartylphosphate" evidence="15">
    <location>
        <position position="422"/>
    </location>
</feature>
<dbReference type="InterPro" id="IPR036890">
    <property type="entry name" value="HATPase_C_sf"/>
</dbReference>
<feature type="domain" description="HPt" evidence="20">
    <location>
        <begin position="530"/>
        <end position="624"/>
    </location>
</feature>
<dbReference type="Pfam" id="PF00072">
    <property type="entry name" value="Response_reg"/>
    <property type="match status" value="1"/>
</dbReference>
<keyword evidence="7 16" id="KW-0812">Transmembrane</keyword>
<dbReference type="Gene3D" id="1.10.287.130">
    <property type="match status" value="1"/>
</dbReference>
<feature type="domain" description="Histidine kinase" evidence="17">
    <location>
        <begin position="132"/>
        <end position="353"/>
    </location>
</feature>
<keyword evidence="8" id="KW-0547">Nucleotide-binding</keyword>
<dbReference type="EMBL" id="JAMTCO010000002">
    <property type="protein sequence ID" value="MCP2268108.1"/>
    <property type="molecule type" value="Genomic_DNA"/>
</dbReference>
<accession>A0ABT1I645</accession>
<dbReference type="Gene3D" id="1.20.120.160">
    <property type="entry name" value="HPT domain"/>
    <property type="match status" value="1"/>
</dbReference>
<keyword evidence="12" id="KW-0902">Two-component regulatory system</keyword>
<evidence type="ECO:0000259" key="19">
    <source>
        <dbReference type="PROSITE" id="PS50885"/>
    </source>
</evidence>
<evidence type="ECO:0000256" key="14">
    <source>
        <dbReference type="PROSITE-ProRule" id="PRU00110"/>
    </source>
</evidence>
<dbReference type="InterPro" id="IPR003594">
    <property type="entry name" value="HATPase_dom"/>
</dbReference>
<dbReference type="InterPro" id="IPR036097">
    <property type="entry name" value="HisK_dim/P_sf"/>
</dbReference>
<dbReference type="SMART" id="SM00387">
    <property type="entry name" value="HATPase_c"/>
    <property type="match status" value="1"/>
</dbReference>
<dbReference type="SUPFAM" id="SSF52172">
    <property type="entry name" value="CheY-like"/>
    <property type="match status" value="1"/>
</dbReference>
<evidence type="ECO:0000256" key="8">
    <source>
        <dbReference type="ARBA" id="ARBA00022741"/>
    </source>
</evidence>
<feature type="modified residue" description="Phosphohistidine" evidence="14">
    <location>
        <position position="569"/>
    </location>
</feature>
<dbReference type="Pfam" id="PF00512">
    <property type="entry name" value="HisKA"/>
    <property type="match status" value="1"/>
</dbReference>
<dbReference type="GO" id="GO:0016301">
    <property type="term" value="F:kinase activity"/>
    <property type="evidence" value="ECO:0007669"/>
    <property type="project" value="UniProtKB-KW"/>
</dbReference>
<dbReference type="SUPFAM" id="SSF47226">
    <property type="entry name" value="Histidine-containing phosphotransfer domain, HPT domain"/>
    <property type="match status" value="1"/>
</dbReference>
<dbReference type="SMART" id="SM00388">
    <property type="entry name" value="HisKA"/>
    <property type="match status" value="1"/>
</dbReference>
<evidence type="ECO:0000259" key="17">
    <source>
        <dbReference type="PROSITE" id="PS50109"/>
    </source>
</evidence>
<proteinExistence type="predicted"/>
<evidence type="ECO:0000256" key="11">
    <source>
        <dbReference type="ARBA" id="ARBA00022989"/>
    </source>
</evidence>
<dbReference type="PRINTS" id="PR00344">
    <property type="entry name" value="BCTRLSENSOR"/>
</dbReference>
<organism evidence="21 22">
    <name type="scientific">Actinokineospora diospyrosa</name>
    <dbReference type="NCBI Taxonomy" id="103728"/>
    <lineage>
        <taxon>Bacteria</taxon>
        <taxon>Bacillati</taxon>
        <taxon>Actinomycetota</taxon>
        <taxon>Actinomycetes</taxon>
        <taxon>Pseudonocardiales</taxon>
        <taxon>Pseudonocardiaceae</taxon>
        <taxon>Actinokineospora</taxon>
    </lineage>
</organism>
<keyword evidence="13 16" id="KW-0472">Membrane</keyword>
<keyword evidence="5 15" id="KW-0597">Phosphoprotein</keyword>
<keyword evidence="10" id="KW-0067">ATP-binding</keyword>
<dbReference type="PROSITE" id="PS50885">
    <property type="entry name" value="HAMP"/>
    <property type="match status" value="1"/>
</dbReference>
<dbReference type="PROSITE" id="PS50894">
    <property type="entry name" value="HPT"/>
    <property type="match status" value="1"/>
</dbReference>
<name>A0ABT1I645_9PSEU</name>
<dbReference type="PANTHER" id="PTHR45339:SF1">
    <property type="entry name" value="HYBRID SIGNAL TRANSDUCTION HISTIDINE KINASE J"/>
    <property type="match status" value="1"/>
</dbReference>
<evidence type="ECO:0000256" key="16">
    <source>
        <dbReference type="SAM" id="Phobius"/>
    </source>
</evidence>